<dbReference type="AlphaFoldDB" id="A0A2A7SGD8"/>
<accession>A0A2A7SGD8</accession>
<evidence type="ECO:0000313" key="2">
    <source>
        <dbReference type="Proteomes" id="UP000220629"/>
    </source>
</evidence>
<dbReference type="EMBL" id="PDDY01000001">
    <property type="protein sequence ID" value="PEH42350.1"/>
    <property type="molecule type" value="Genomic_DNA"/>
</dbReference>
<comment type="caution">
    <text evidence="1">The sequence shown here is derived from an EMBL/GenBank/DDBJ whole genome shotgun (WGS) entry which is preliminary data.</text>
</comment>
<dbReference type="Proteomes" id="UP000220629">
    <property type="component" value="Unassembled WGS sequence"/>
</dbReference>
<gene>
    <name evidence="1" type="ORF">CRM94_09425</name>
</gene>
<reference evidence="2" key="1">
    <citation type="submission" date="2017-09" db="EMBL/GenBank/DDBJ databases">
        <title>FDA dAtabase for Regulatory Grade micrObial Sequences (FDA-ARGOS): Supporting development and validation of Infectious Disease Dx tests.</title>
        <authorList>
            <person name="Minogue T."/>
            <person name="Wolcott M."/>
            <person name="Wasieloski L."/>
            <person name="Aguilar W."/>
            <person name="Moore D."/>
            <person name="Tallon L."/>
            <person name="Sadzewicz L."/>
            <person name="Ott S."/>
            <person name="Zhao X."/>
            <person name="Nagaraj S."/>
            <person name="Vavikolanu K."/>
            <person name="Aluvathingal J."/>
            <person name="Nadendla S."/>
            <person name="Sichtig H."/>
        </authorList>
    </citation>
    <scope>NUCLEOTIDE SEQUENCE [LARGE SCALE GENOMIC DNA]</scope>
    <source>
        <strain evidence="2">FDAARGOS_390</strain>
    </source>
</reference>
<evidence type="ECO:0000313" key="1">
    <source>
        <dbReference type="EMBL" id="PEH42350.1"/>
    </source>
</evidence>
<name>A0A2A7SGD8_BURGA</name>
<protein>
    <submittedName>
        <fullName evidence="1">Uncharacterized protein</fullName>
    </submittedName>
</protein>
<dbReference type="RefSeq" id="WP_098152149.1">
    <property type="nucleotide sequence ID" value="NZ_CADEQH010000001.1"/>
</dbReference>
<organism evidence="1 2">
    <name type="scientific">Burkholderia gladioli</name>
    <name type="common">Pseudomonas marginata</name>
    <name type="synonym">Phytomonas marginata</name>
    <dbReference type="NCBI Taxonomy" id="28095"/>
    <lineage>
        <taxon>Bacteria</taxon>
        <taxon>Pseudomonadati</taxon>
        <taxon>Pseudomonadota</taxon>
        <taxon>Betaproteobacteria</taxon>
        <taxon>Burkholderiales</taxon>
        <taxon>Burkholderiaceae</taxon>
        <taxon>Burkholderia</taxon>
    </lineage>
</organism>
<sequence length="164" mass="17978">MSDTRLAAGRPSLFDDPLAGETDTAERVVLSAVRTWLHPGCGSNANAGARAAHTWRDVLLEAGLHADGLDHFDLMMNTLACSASRPLDMRCRCAQDLAYDEASLLQAIAHLQSTRGEAAMRVLNDWLPAFSVSGVLKLTRWFSISLLDAGLEIRARERNVTYMH</sequence>
<proteinExistence type="predicted"/>